<evidence type="ECO:0000313" key="3">
    <source>
        <dbReference type="Proteomes" id="UP001153076"/>
    </source>
</evidence>
<name>A0A9Q1GG02_9CARY</name>
<protein>
    <submittedName>
        <fullName evidence="2">Uncharacterized protein</fullName>
    </submittedName>
</protein>
<feature type="compositionally biased region" description="Polar residues" evidence="1">
    <location>
        <begin position="69"/>
        <end position="78"/>
    </location>
</feature>
<dbReference type="Proteomes" id="UP001153076">
    <property type="component" value="Unassembled WGS sequence"/>
</dbReference>
<dbReference type="EMBL" id="JAKOGI010004791">
    <property type="protein sequence ID" value="KAJ8419591.1"/>
    <property type="molecule type" value="Genomic_DNA"/>
</dbReference>
<reference evidence="2" key="1">
    <citation type="submission" date="2022-04" db="EMBL/GenBank/DDBJ databases">
        <title>Carnegiea gigantea Genome sequencing and assembly v2.</title>
        <authorList>
            <person name="Copetti D."/>
            <person name="Sanderson M.J."/>
            <person name="Burquez A."/>
            <person name="Wojciechowski M.F."/>
        </authorList>
    </citation>
    <scope>NUCLEOTIDE SEQUENCE</scope>
    <source>
        <strain evidence="2">SGP5-SGP5p</strain>
        <tissue evidence="2">Aerial part</tissue>
    </source>
</reference>
<proteinExistence type="predicted"/>
<organism evidence="2 3">
    <name type="scientific">Carnegiea gigantea</name>
    <dbReference type="NCBI Taxonomy" id="171969"/>
    <lineage>
        <taxon>Eukaryota</taxon>
        <taxon>Viridiplantae</taxon>
        <taxon>Streptophyta</taxon>
        <taxon>Embryophyta</taxon>
        <taxon>Tracheophyta</taxon>
        <taxon>Spermatophyta</taxon>
        <taxon>Magnoliopsida</taxon>
        <taxon>eudicotyledons</taxon>
        <taxon>Gunneridae</taxon>
        <taxon>Pentapetalae</taxon>
        <taxon>Caryophyllales</taxon>
        <taxon>Cactineae</taxon>
        <taxon>Cactaceae</taxon>
        <taxon>Cactoideae</taxon>
        <taxon>Echinocereeae</taxon>
        <taxon>Carnegiea</taxon>
    </lineage>
</organism>
<evidence type="ECO:0000256" key="1">
    <source>
        <dbReference type="SAM" id="MobiDB-lite"/>
    </source>
</evidence>
<evidence type="ECO:0000313" key="2">
    <source>
        <dbReference type="EMBL" id="KAJ8419591.1"/>
    </source>
</evidence>
<feature type="region of interest" description="Disordered" evidence="1">
    <location>
        <begin position="47"/>
        <end position="78"/>
    </location>
</feature>
<feature type="compositionally biased region" description="Acidic residues" evidence="1">
    <location>
        <begin position="54"/>
        <end position="65"/>
    </location>
</feature>
<dbReference type="AlphaFoldDB" id="A0A9Q1GG02"/>
<accession>A0A9Q1GG02</accession>
<sequence length="152" mass="16958">MAENELRVEHKWRSWHRELEARPIVETIPPQVSGLLGSPLDGARPFLLSTNLPEADDPLGDEELVDAPQRTNSSTIYQRRSWKRPPLRLSLIYSTAYTVSQKEGKEDVHPLEEPLASTGLAGNLLDERPELLEAFDSCPRAKLPQGPSPTVA</sequence>
<keyword evidence="3" id="KW-1185">Reference proteome</keyword>
<gene>
    <name evidence="2" type="ORF">Cgig2_006838</name>
</gene>
<comment type="caution">
    <text evidence="2">The sequence shown here is derived from an EMBL/GenBank/DDBJ whole genome shotgun (WGS) entry which is preliminary data.</text>
</comment>